<evidence type="ECO:0000256" key="7">
    <source>
        <dbReference type="RuleBase" id="RU369079"/>
    </source>
</evidence>
<feature type="transmembrane region" description="Helical" evidence="7">
    <location>
        <begin position="396"/>
        <end position="420"/>
    </location>
</feature>
<keyword evidence="6 7" id="KW-0472">Membrane</keyword>
<evidence type="ECO:0000256" key="4">
    <source>
        <dbReference type="ARBA" id="ARBA00022692"/>
    </source>
</evidence>
<proteinExistence type="inferred from homology"/>
<dbReference type="PANTHER" id="PTHR33362:SF2">
    <property type="entry name" value="TRAP TRANSPORTER LARGE PERMEASE PROTEIN"/>
    <property type="match status" value="1"/>
</dbReference>
<dbReference type="OrthoDB" id="9790209at2"/>
<comment type="function">
    <text evidence="7">Part of the tripartite ATP-independent periplasmic (TRAP) transport system.</text>
</comment>
<dbReference type="InterPro" id="IPR010656">
    <property type="entry name" value="DctM"/>
</dbReference>
<feature type="domain" description="TRAP C4-dicarboxylate transport system permease DctM subunit" evidence="8">
    <location>
        <begin position="9"/>
        <end position="415"/>
    </location>
</feature>
<keyword evidence="7" id="KW-0813">Transport</keyword>
<feature type="transmembrane region" description="Helical" evidence="7">
    <location>
        <begin position="212"/>
        <end position="234"/>
    </location>
</feature>
<feature type="transmembrane region" description="Helical" evidence="7">
    <location>
        <begin position="136"/>
        <end position="163"/>
    </location>
</feature>
<evidence type="ECO:0000259" key="8">
    <source>
        <dbReference type="Pfam" id="PF06808"/>
    </source>
</evidence>
<evidence type="ECO:0000256" key="2">
    <source>
        <dbReference type="ARBA" id="ARBA00022475"/>
    </source>
</evidence>
<dbReference type="GO" id="GO:0005886">
    <property type="term" value="C:plasma membrane"/>
    <property type="evidence" value="ECO:0007669"/>
    <property type="project" value="UniProtKB-SubCell"/>
</dbReference>
<sequence>MTLVAGMTVLMLALLLVSVPVAFAVGVSAVAALTAMGIDWQLVPARLFTGVDSFTLLAIPMYVVAGGLMLKVGIADKLINLALAAIGHRRGGLGNTAVISSVLFSGISGSTSAATAALGSILIPSMHSRGYSRADATAILSGAAAAGILVPPAMSMIVFSGLAGSSVSALFAAGFLPALCCAAAIMVYVRWHAGRIGVAPLPRLSRVERLRALREGLPSLVLPIMVFGGIFGGIFTATEAGVVAVLYALFLGGVVYRTLSLNDLYEVLTAAVQTCGVVLIMVTISGIFSWVLTANQVPQFLVDTIGGYELSQFLFLLCIIVIFILLGMIMDELAIMVMLIPIAMPLVNALGISPVHFGVVIIGCVGIGLFSPPVASALLVACSVGQVKMEEVARPLAPHLLIITAVVILLAAVPGFTLLLPRLLGMTV</sequence>
<comment type="similarity">
    <text evidence="7">Belongs to the TRAP transporter large permease family.</text>
</comment>
<dbReference type="InterPro" id="IPR004681">
    <property type="entry name" value="TRAP_DctM"/>
</dbReference>
<comment type="caution">
    <text evidence="7">Lacks conserved residue(s) required for the propagation of feature annotation.</text>
</comment>
<dbReference type="Proteomes" id="UP000268016">
    <property type="component" value="Unassembled WGS sequence"/>
</dbReference>
<dbReference type="NCBIfam" id="TIGR00786">
    <property type="entry name" value="dctM"/>
    <property type="match status" value="1"/>
</dbReference>
<comment type="caution">
    <text evidence="9">The sequence shown here is derived from an EMBL/GenBank/DDBJ whole genome shotgun (WGS) entry which is preliminary data.</text>
</comment>
<keyword evidence="4 7" id="KW-0812">Transmembrane</keyword>
<dbReference type="EMBL" id="RDRB01000002">
    <property type="protein sequence ID" value="ROU03682.1"/>
    <property type="molecule type" value="Genomic_DNA"/>
</dbReference>
<feature type="transmembrane region" description="Helical" evidence="7">
    <location>
        <begin position="48"/>
        <end position="70"/>
    </location>
</feature>
<gene>
    <name evidence="9" type="ORF">EAT49_05135</name>
</gene>
<dbReference type="RefSeq" id="WP_123641217.1">
    <property type="nucleotide sequence ID" value="NZ_ML119082.1"/>
</dbReference>
<dbReference type="PIRSF" id="PIRSF006066">
    <property type="entry name" value="HI0050"/>
    <property type="match status" value="1"/>
</dbReference>
<dbReference type="Pfam" id="PF06808">
    <property type="entry name" value="DctM"/>
    <property type="match status" value="1"/>
</dbReference>
<name>A0A3N2R860_9RHOB</name>
<feature type="transmembrane region" description="Helical" evidence="7">
    <location>
        <begin position="305"/>
        <end position="326"/>
    </location>
</feature>
<evidence type="ECO:0000313" key="10">
    <source>
        <dbReference type="Proteomes" id="UP000268016"/>
    </source>
</evidence>
<organism evidence="9 10">
    <name type="scientific">Histidinibacterium lentulum</name>
    <dbReference type="NCBI Taxonomy" id="2480588"/>
    <lineage>
        <taxon>Bacteria</taxon>
        <taxon>Pseudomonadati</taxon>
        <taxon>Pseudomonadota</taxon>
        <taxon>Alphaproteobacteria</taxon>
        <taxon>Rhodobacterales</taxon>
        <taxon>Paracoccaceae</taxon>
        <taxon>Histidinibacterium</taxon>
    </lineage>
</organism>
<keyword evidence="3 7" id="KW-0997">Cell inner membrane</keyword>
<evidence type="ECO:0000256" key="3">
    <source>
        <dbReference type="ARBA" id="ARBA00022519"/>
    </source>
</evidence>
<evidence type="ECO:0000313" key="9">
    <source>
        <dbReference type="EMBL" id="ROU03682.1"/>
    </source>
</evidence>
<evidence type="ECO:0000256" key="1">
    <source>
        <dbReference type="ARBA" id="ARBA00004429"/>
    </source>
</evidence>
<feature type="transmembrane region" description="Helical" evidence="7">
    <location>
        <begin position="271"/>
        <end position="293"/>
    </location>
</feature>
<reference evidence="9 10" key="1">
    <citation type="submission" date="2018-10" db="EMBL/GenBank/DDBJ databases">
        <title>Histidinibacterium lentulum gen. nov., sp. nov., a marine bacterium from the culture broth of Picochlorum sp. 122.</title>
        <authorList>
            <person name="Wang G."/>
        </authorList>
    </citation>
    <scope>NUCLEOTIDE SEQUENCE [LARGE SCALE GENOMIC DNA]</scope>
    <source>
        <strain evidence="9 10">B17</strain>
    </source>
</reference>
<feature type="transmembrane region" description="Helical" evidence="7">
    <location>
        <begin position="359"/>
        <end position="384"/>
    </location>
</feature>
<keyword evidence="2" id="KW-1003">Cell membrane</keyword>
<dbReference type="PANTHER" id="PTHR33362">
    <property type="entry name" value="SIALIC ACID TRAP TRANSPORTER PERMEASE PROTEIN SIAT-RELATED"/>
    <property type="match status" value="1"/>
</dbReference>
<accession>A0A3N2R860</accession>
<comment type="subunit">
    <text evidence="7">The complex comprises the extracytoplasmic solute receptor protein and the two transmembrane proteins.</text>
</comment>
<evidence type="ECO:0000256" key="5">
    <source>
        <dbReference type="ARBA" id="ARBA00022989"/>
    </source>
</evidence>
<keyword evidence="10" id="KW-1185">Reference proteome</keyword>
<comment type="subcellular location">
    <subcellularLocation>
        <location evidence="1 7">Cell inner membrane</location>
        <topology evidence="1 7">Multi-pass membrane protein</topology>
    </subcellularLocation>
</comment>
<dbReference type="GO" id="GO:0022857">
    <property type="term" value="F:transmembrane transporter activity"/>
    <property type="evidence" value="ECO:0007669"/>
    <property type="project" value="UniProtKB-UniRule"/>
</dbReference>
<feature type="transmembrane region" description="Helical" evidence="7">
    <location>
        <begin position="333"/>
        <end position="353"/>
    </location>
</feature>
<dbReference type="AlphaFoldDB" id="A0A3N2R860"/>
<feature type="transmembrane region" description="Helical" evidence="7">
    <location>
        <begin position="169"/>
        <end position="191"/>
    </location>
</feature>
<feature type="transmembrane region" description="Helical" evidence="7">
    <location>
        <begin position="240"/>
        <end position="259"/>
    </location>
</feature>
<protein>
    <recommendedName>
        <fullName evidence="7">TRAP transporter large permease protein</fullName>
    </recommendedName>
</protein>
<keyword evidence="5 7" id="KW-1133">Transmembrane helix</keyword>
<evidence type="ECO:0000256" key="6">
    <source>
        <dbReference type="ARBA" id="ARBA00023136"/>
    </source>
</evidence>